<dbReference type="EMBL" id="UFYW01000001">
    <property type="protein sequence ID" value="STD82378.1"/>
    <property type="molecule type" value="Genomic_DNA"/>
</dbReference>
<dbReference type="PANTHER" id="PTHR34977:SF1">
    <property type="entry name" value="UPF0337 PROTEIN YJBJ"/>
    <property type="match status" value="1"/>
</dbReference>
<dbReference type="EMBL" id="JABXJK010000075">
    <property type="protein sequence ID" value="MBA0973601.1"/>
    <property type="molecule type" value="Genomic_DNA"/>
</dbReference>
<evidence type="ECO:0000313" key="5">
    <source>
        <dbReference type="EMBL" id="STD82378.1"/>
    </source>
</evidence>
<evidence type="ECO:0000259" key="3">
    <source>
        <dbReference type="Pfam" id="PF05532"/>
    </source>
</evidence>
<dbReference type="SUPFAM" id="SSF69047">
    <property type="entry name" value="Hypothetical protein YjbJ"/>
    <property type="match status" value="2"/>
</dbReference>
<comment type="similarity">
    <text evidence="1">Belongs to the UPF0337 (CsbD) family.</text>
</comment>
<gene>
    <name evidence="4" type="ORF">HWH42_13590</name>
    <name evidence="5" type="ORF">NCTC12360_00803</name>
</gene>
<evidence type="ECO:0000313" key="4">
    <source>
        <dbReference type="EMBL" id="MBA0973601.1"/>
    </source>
</evidence>
<protein>
    <submittedName>
        <fullName evidence="4">CsbD family protein</fullName>
    </submittedName>
    <submittedName>
        <fullName evidence="5">CsbD-like</fullName>
    </submittedName>
</protein>
<reference evidence="4 7" key="2">
    <citation type="submission" date="2020-06" db="EMBL/GenBank/DDBJ databases">
        <title>Crossreactivity between MHC class I-restricted antigens from cancer cells and an enterococcal bacteriophage.</title>
        <authorList>
            <person name="Fluckiger A."/>
            <person name="Daillere R."/>
            <person name="Sassi M."/>
            <person name="Cattoir V."/>
            <person name="Kroemer G."/>
            <person name="Zitvogel L."/>
        </authorList>
    </citation>
    <scope>NUCLEOTIDE SEQUENCE [LARGE SCALE GENOMIC DNA]</scope>
    <source>
        <strain evidence="4 7">EG4</strain>
    </source>
</reference>
<dbReference type="PANTHER" id="PTHR34977">
    <property type="entry name" value="UPF0337 PROTEIN YJBJ"/>
    <property type="match status" value="1"/>
</dbReference>
<dbReference type="InterPro" id="IPR050423">
    <property type="entry name" value="UPF0337_stress_rsp"/>
</dbReference>
<accession>A0A376H1W1</accession>
<dbReference type="InterPro" id="IPR008462">
    <property type="entry name" value="CsbD"/>
</dbReference>
<dbReference type="Pfam" id="PF05532">
    <property type="entry name" value="CsbD"/>
    <property type="match status" value="2"/>
</dbReference>
<dbReference type="OrthoDB" id="2143260at2"/>
<feature type="region of interest" description="Disordered" evidence="2">
    <location>
        <begin position="91"/>
        <end position="111"/>
    </location>
</feature>
<feature type="compositionally biased region" description="Basic and acidic residues" evidence="2">
    <location>
        <begin position="91"/>
        <end position="107"/>
    </location>
</feature>
<proteinExistence type="inferred from homology"/>
<dbReference type="InterPro" id="IPR036629">
    <property type="entry name" value="YjbJ_sf"/>
</dbReference>
<organism evidence="5 6">
    <name type="scientific">Enterococcus gallinarum</name>
    <dbReference type="NCBI Taxonomy" id="1353"/>
    <lineage>
        <taxon>Bacteria</taxon>
        <taxon>Bacillati</taxon>
        <taxon>Bacillota</taxon>
        <taxon>Bacilli</taxon>
        <taxon>Lactobacillales</taxon>
        <taxon>Enterococcaceae</taxon>
        <taxon>Enterococcus</taxon>
    </lineage>
</organism>
<sequence length="141" mass="14775">MKKSGFVVGLIGAAFGLAVYNKMQKMTVNKDSVKGKAKEVAGNVVGNEKMQAEGTLDQVVGASKEVLMDLKNSVTSAIGVGTPDKVAGKAKEAAGDITDDPTKKAEGFVDQAAGHSKEIIADLKDKSESMAQDVKDKFDQK</sequence>
<dbReference type="Proteomes" id="UP000254807">
    <property type="component" value="Unassembled WGS sequence"/>
</dbReference>
<evidence type="ECO:0000313" key="7">
    <source>
        <dbReference type="Proteomes" id="UP000571857"/>
    </source>
</evidence>
<dbReference type="AlphaFoldDB" id="A0A376H1W1"/>
<dbReference type="Gene3D" id="1.10.1470.10">
    <property type="entry name" value="YjbJ"/>
    <property type="match status" value="2"/>
</dbReference>
<evidence type="ECO:0000256" key="2">
    <source>
        <dbReference type="SAM" id="MobiDB-lite"/>
    </source>
</evidence>
<name>A0A376H1W1_ENTGA</name>
<evidence type="ECO:0000256" key="1">
    <source>
        <dbReference type="ARBA" id="ARBA00009129"/>
    </source>
</evidence>
<evidence type="ECO:0000313" key="6">
    <source>
        <dbReference type="Proteomes" id="UP000254807"/>
    </source>
</evidence>
<reference evidence="5 6" key="1">
    <citation type="submission" date="2018-06" db="EMBL/GenBank/DDBJ databases">
        <authorList>
            <consortium name="Pathogen Informatics"/>
            <person name="Doyle S."/>
        </authorList>
    </citation>
    <scope>NUCLEOTIDE SEQUENCE [LARGE SCALE GENOMIC DNA]</scope>
    <source>
        <strain evidence="5 6">NCTC12360</strain>
    </source>
</reference>
<feature type="domain" description="CsbD-like" evidence="3">
    <location>
        <begin position="81"/>
        <end position="128"/>
    </location>
</feature>
<feature type="domain" description="CsbD-like" evidence="3">
    <location>
        <begin position="27"/>
        <end position="74"/>
    </location>
</feature>
<keyword evidence="6" id="KW-1185">Reference proteome</keyword>
<dbReference type="Proteomes" id="UP000571857">
    <property type="component" value="Unassembled WGS sequence"/>
</dbReference>
<dbReference type="RefSeq" id="WP_071870114.1">
    <property type="nucleotide sequence ID" value="NZ_BSYC01000001.1"/>
</dbReference>